<dbReference type="RefSeq" id="WP_131994271.1">
    <property type="nucleotide sequence ID" value="NZ_JACGXM010000018.1"/>
</dbReference>
<evidence type="ECO:0000313" key="1">
    <source>
        <dbReference type="EMBL" id="TCO41740.1"/>
    </source>
</evidence>
<sequence length="89" mass="10120">MSGLIFSKHRAGAATFYLRQDNRLEVHVNGAVLAIVSEEDVDQHMLVGPQGIDKLARMIIESLPQSLDIDHVPVRAWLRLWQHCNYGRD</sequence>
<protein>
    <submittedName>
        <fullName evidence="1">Uncharacterized protein</fullName>
    </submittedName>
</protein>
<reference evidence="1 2" key="1">
    <citation type="journal article" date="2015" name="Stand. Genomic Sci.">
        <title>Genomic Encyclopedia of Bacterial and Archaeal Type Strains, Phase III: the genomes of soil and plant-associated and newly described type strains.</title>
        <authorList>
            <person name="Whitman W.B."/>
            <person name="Woyke T."/>
            <person name="Klenk H.P."/>
            <person name="Zhou Y."/>
            <person name="Lilburn T.G."/>
            <person name="Beck B.J."/>
            <person name="De Vos P."/>
            <person name="Vandamme P."/>
            <person name="Eisen J.A."/>
            <person name="Garrity G."/>
            <person name="Hugenholtz P."/>
            <person name="Kyrpides N.C."/>
        </authorList>
    </citation>
    <scope>NUCLEOTIDE SEQUENCE [LARGE SCALE GENOMIC DNA]</scope>
    <source>
        <strain evidence="1 2">A3</strain>
    </source>
</reference>
<dbReference type="EMBL" id="SLWQ01000002">
    <property type="protein sequence ID" value="TCO41740.1"/>
    <property type="molecule type" value="Genomic_DNA"/>
</dbReference>
<keyword evidence="2" id="KW-1185">Reference proteome</keyword>
<gene>
    <name evidence="1" type="ORF">EV148_10290</name>
</gene>
<dbReference type="Proteomes" id="UP000294862">
    <property type="component" value="Unassembled WGS sequence"/>
</dbReference>
<organism evidence="1 2">
    <name type="scientific">Dokdonella fugitiva</name>
    <dbReference type="NCBI Taxonomy" id="328517"/>
    <lineage>
        <taxon>Bacteria</taxon>
        <taxon>Pseudomonadati</taxon>
        <taxon>Pseudomonadota</taxon>
        <taxon>Gammaproteobacteria</taxon>
        <taxon>Lysobacterales</taxon>
        <taxon>Rhodanobacteraceae</taxon>
        <taxon>Dokdonella</taxon>
    </lineage>
</organism>
<comment type="caution">
    <text evidence="1">The sequence shown here is derived from an EMBL/GenBank/DDBJ whole genome shotgun (WGS) entry which is preliminary data.</text>
</comment>
<evidence type="ECO:0000313" key="2">
    <source>
        <dbReference type="Proteomes" id="UP000294862"/>
    </source>
</evidence>
<name>A0A4V2S2T8_9GAMM</name>
<proteinExistence type="predicted"/>
<dbReference type="AlphaFoldDB" id="A0A4V2S2T8"/>
<accession>A0A4V2S2T8</accession>